<gene>
    <name evidence="11" type="primary">fpr</name>
    <name evidence="11" type="ORF">VTAP4600_B0388</name>
</gene>
<dbReference type="InterPro" id="IPR017938">
    <property type="entry name" value="Riboflavin_synthase-like_b-brl"/>
</dbReference>
<dbReference type="RefSeq" id="WP_102524349.1">
    <property type="nucleotide sequence ID" value="NZ_LT960612.1"/>
</dbReference>
<dbReference type="InterPro" id="IPR039261">
    <property type="entry name" value="FNR_nucleotide-bd"/>
</dbReference>
<protein>
    <recommendedName>
        <fullName evidence="3">ferredoxin--NADP(+) reductase</fullName>
        <ecNumber evidence="3">1.18.1.2</ecNumber>
    </recommendedName>
</protein>
<comment type="catalytic activity">
    <reaction evidence="9">
        <text>2 reduced [2Fe-2S]-[ferredoxin] + NADP(+) + H(+) = 2 oxidized [2Fe-2S]-[ferredoxin] + NADPH</text>
        <dbReference type="Rhea" id="RHEA:20125"/>
        <dbReference type="Rhea" id="RHEA-COMP:10000"/>
        <dbReference type="Rhea" id="RHEA-COMP:10001"/>
        <dbReference type="ChEBI" id="CHEBI:15378"/>
        <dbReference type="ChEBI" id="CHEBI:33737"/>
        <dbReference type="ChEBI" id="CHEBI:33738"/>
        <dbReference type="ChEBI" id="CHEBI:57783"/>
        <dbReference type="ChEBI" id="CHEBI:58349"/>
        <dbReference type="EC" id="1.18.1.2"/>
    </reaction>
</comment>
<dbReference type="InterPro" id="IPR051930">
    <property type="entry name" value="FNR_type-1"/>
</dbReference>
<evidence type="ECO:0000256" key="5">
    <source>
        <dbReference type="ARBA" id="ARBA00022741"/>
    </source>
</evidence>
<dbReference type="Gene3D" id="3.40.50.80">
    <property type="entry name" value="Nucleotide-binding domain of ferredoxin-NADP reductase (FNR) module"/>
    <property type="match status" value="1"/>
</dbReference>
<dbReference type="SUPFAM" id="SSF52343">
    <property type="entry name" value="Ferredoxin reductase-like, C-terminal NADP-linked domain"/>
    <property type="match status" value="1"/>
</dbReference>
<keyword evidence="5" id="KW-0547">Nucleotide-binding</keyword>
<dbReference type="PROSITE" id="PS51384">
    <property type="entry name" value="FAD_FR"/>
    <property type="match status" value="1"/>
</dbReference>
<keyword evidence="4" id="KW-0285">Flavoprotein</keyword>
<keyword evidence="12" id="KW-1185">Reference proteome</keyword>
<dbReference type="CDD" id="cd06195">
    <property type="entry name" value="FNR1"/>
    <property type="match status" value="1"/>
</dbReference>
<dbReference type="EC" id="1.18.1.2" evidence="3"/>
<evidence type="ECO:0000256" key="2">
    <source>
        <dbReference type="ARBA" id="ARBA00008312"/>
    </source>
</evidence>
<dbReference type="PANTHER" id="PTHR47878">
    <property type="entry name" value="OXIDOREDUCTASE FAD/NAD(P)-BINDING DOMAIN PROTEIN"/>
    <property type="match status" value="1"/>
</dbReference>
<accession>A0A2N8ZJB6</accession>
<keyword evidence="8 11" id="KW-0560">Oxidoreductase</keyword>
<comment type="cofactor">
    <cofactor evidence="1">
        <name>FAD</name>
        <dbReference type="ChEBI" id="CHEBI:57692"/>
    </cofactor>
</comment>
<keyword evidence="7" id="KW-0521">NADP</keyword>
<dbReference type="GO" id="GO:0042167">
    <property type="term" value="P:heme catabolic process"/>
    <property type="evidence" value="ECO:0007669"/>
    <property type="project" value="TreeGrafter"/>
</dbReference>
<dbReference type="InterPro" id="IPR033892">
    <property type="entry name" value="FNR_bac"/>
</dbReference>
<evidence type="ECO:0000259" key="10">
    <source>
        <dbReference type="PROSITE" id="PS51384"/>
    </source>
</evidence>
<dbReference type="Pfam" id="PF00175">
    <property type="entry name" value="NAD_binding_1"/>
    <property type="match status" value="1"/>
</dbReference>
<dbReference type="GO" id="GO:0000166">
    <property type="term" value="F:nucleotide binding"/>
    <property type="evidence" value="ECO:0007669"/>
    <property type="project" value="UniProtKB-KW"/>
</dbReference>
<dbReference type="InterPro" id="IPR001433">
    <property type="entry name" value="OxRdtase_FAD/NAD-bd"/>
</dbReference>
<dbReference type="Proteomes" id="UP000235828">
    <property type="component" value="Chromosome B"/>
</dbReference>
<organism evidence="11 12">
    <name type="scientific">Vibrio tapetis subsp. tapetis</name>
    <dbReference type="NCBI Taxonomy" id="1671868"/>
    <lineage>
        <taxon>Bacteria</taxon>
        <taxon>Pseudomonadati</taxon>
        <taxon>Pseudomonadota</taxon>
        <taxon>Gammaproteobacteria</taxon>
        <taxon>Vibrionales</taxon>
        <taxon>Vibrionaceae</taxon>
        <taxon>Vibrio</taxon>
    </lineage>
</organism>
<evidence type="ECO:0000256" key="8">
    <source>
        <dbReference type="ARBA" id="ARBA00023002"/>
    </source>
</evidence>
<keyword evidence="6" id="KW-0274">FAD</keyword>
<sequence length="257" mass="28899">MLKPYAGFNHAVVTSRTDWTDNVFSLRVSVAKTPYVAGQFVKLALYNEQGELIRRAYSIVNHPQDHKQSGALEFLLITAEDGQLSPKLHQLQVGDELLVGCDASGFMTLDEVPHHAKQLWLLSTGTAIGPYLAMLEDKGVSERFERIILVNATRYQTEQTYQEDIAQLAQRFQEKFTYVPVISRESVIGALSGRIPMLLDTNVLQDHVGTEFSEQTSFVYLCGNPAMVKETSESLKSLGLNKHLRRQAGQFSSENYW</sequence>
<dbReference type="OrthoDB" id="9784483at2"/>
<evidence type="ECO:0000313" key="12">
    <source>
        <dbReference type="Proteomes" id="UP000235828"/>
    </source>
</evidence>
<evidence type="ECO:0000256" key="9">
    <source>
        <dbReference type="ARBA" id="ARBA00047776"/>
    </source>
</evidence>
<name>A0A2N8ZJB6_9VIBR</name>
<dbReference type="AlphaFoldDB" id="A0A2N8ZJB6"/>
<dbReference type="GO" id="GO:0034599">
    <property type="term" value="P:cellular response to oxidative stress"/>
    <property type="evidence" value="ECO:0007669"/>
    <property type="project" value="TreeGrafter"/>
</dbReference>
<dbReference type="SUPFAM" id="SSF63380">
    <property type="entry name" value="Riboflavin synthase domain-like"/>
    <property type="match status" value="1"/>
</dbReference>
<evidence type="ECO:0000256" key="4">
    <source>
        <dbReference type="ARBA" id="ARBA00022630"/>
    </source>
</evidence>
<evidence type="ECO:0000256" key="7">
    <source>
        <dbReference type="ARBA" id="ARBA00022857"/>
    </source>
</evidence>
<dbReference type="Gene3D" id="2.40.30.10">
    <property type="entry name" value="Translation factors"/>
    <property type="match status" value="1"/>
</dbReference>
<dbReference type="GO" id="GO:0004324">
    <property type="term" value="F:ferredoxin-NADP+ reductase activity"/>
    <property type="evidence" value="ECO:0007669"/>
    <property type="project" value="UniProtKB-EC"/>
</dbReference>
<dbReference type="PANTHER" id="PTHR47878:SF1">
    <property type="entry name" value="FLAVODOXIN_FERREDOXIN--NADP REDUCTASE"/>
    <property type="match status" value="1"/>
</dbReference>
<feature type="domain" description="FAD-binding FR-type" evidence="10">
    <location>
        <begin position="6"/>
        <end position="110"/>
    </location>
</feature>
<proteinExistence type="inferred from homology"/>
<evidence type="ECO:0000256" key="3">
    <source>
        <dbReference type="ARBA" id="ARBA00013223"/>
    </source>
</evidence>
<dbReference type="EMBL" id="LT960612">
    <property type="protein sequence ID" value="SON51999.1"/>
    <property type="molecule type" value="Genomic_DNA"/>
</dbReference>
<evidence type="ECO:0000313" key="11">
    <source>
        <dbReference type="EMBL" id="SON51999.1"/>
    </source>
</evidence>
<dbReference type="KEGG" id="vta:B0388"/>
<evidence type="ECO:0000256" key="6">
    <source>
        <dbReference type="ARBA" id="ARBA00022827"/>
    </source>
</evidence>
<reference evidence="11 12" key="1">
    <citation type="submission" date="2017-10" db="EMBL/GenBank/DDBJ databases">
        <authorList>
            <person name="Banno H."/>
            <person name="Chua N.-H."/>
        </authorList>
    </citation>
    <scope>NUCLEOTIDE SEQUENCE [LARGE SCALE GENOMIC DNA]</scope>
    <source>
        <strain evidence="11">Vibrio tapetis CECT4600</strain>
    </source>
</reference>
<evidence type="ECO:0000256" key="1">
    <source>
        <dbReference type="ARBA" id="ARBA00001974"/>
    </source>
</evidence>
<comment type="similarity">
    <text evidence="2">Belongs to the ferredoxin--NADP reductase type 1 family.</text>
</comment>
<dbReference type="Pfam" id="PF00970">
    <property type="entry name" value="FAD_binding_6"/>
    <property type="match status" value="1"/>
</dbReference>
<dbReference type="InterPro" id="IPR017927">
    <property type="entry name" value="FAD-bd_FR_type"/>
</dbReference>
<dbReference type="InterPro" id="IPR008333">
    <property type="entry name" value="Cbr1-like_FAD-bd_dom"/>
</dbReference>